<reference evidence="5 6" key="1">
    <citation type="submission" date="2013-07" db="EMBL/GenBank/DDBJ databases">
        <title>The Genome Sequence of Cryptococcus heveanensis BCC8398.</title>
        <authorList>
            <consortium name="The Broad Institute Genome Sequencing Platform"/>
            <person name="Cuomo C."/>
            <person name="Litvintseva A."/>
            <person name="Chen Y."/>
            <person name="Heitman J."/>
            <person name="Sun S."/>
            <person name="Springer D."/>
            <person name="Dromer F."/>
            <person name="Young S.K."/>
            <person name="Zeng Q."/>
            <person name="Gargeya S."/>
            <person name="Fitzgerald M."/>
            <person name="Abouelleil A."/>
            <person name="Alvarado L."/>
            <person name="Berlin A.M."/>
            <person name="Chapman S.B."/>
            <person name="Dewar J."/>
            <person name="Goldberg J."/>
            <person name="Griggs A."/>
            <person name="Gujja S."/>
            <person name="Hansen M."/>
            <person name="Howarth C."/>
            <person name="Imamovic A."/>
            <person name="Larimer J."/>
            <person name="McCowan C."/>
            <person name="Murphy C."/>
            <person name="Pearson M."/>
            <person name="Priest M."/>
            <person name="Roberts A."/>
            <person name="Saif S."/>
            <person name="Shea T."/>
            <person name="Sykes S."/>
            <person name="Wortman J."/>
            <person name="Nusbaum C."/>
            <person name="Birren B."/>
        </authorList>
    </citation>
    <scope>NUCLEOTIDE SEQUENCE [LARGE SCALE GENOMIC DNA]</scope>
    <source>
        <strain evidence="5 6">BCC8398</strain>
    </source>
</reference>
<feature type="compositionally biased region" description="Polar residues" evidence="3">
    <location>
        <begin position="155"/>
        <end position="165"/>
    </location>
</feature>
<dbReference type="PROSITE" id="PS50800">
    <property type="entry name" value="SAP"/>
    <property type="match status" value="1"/>
</dbReference>
<evidence type="ECO:0000313" key="5">
    <source>
        <dbReference type="EMBL" id="OCF38192.1"/>
    </source>
</evidence>
<gene>
    <name evidence="5" type="ORF">I316_00417</name>
</gene>
<evidence type="ECO:0000256" key="1">
    <source>
        <dbReference type="ARBA" id="ARBA00022553"/>
    </source>
</evidence>
<dbReference type="AlphaFoldDB" id="A0A1B9H4J9"/>
<sequence length="300" mass="31184">MEAKLHKLKVTELKELLAKHHLVQTGKKDDLIKRLLDNNVTIDEDEGAVAGDEEELVDVDADTNDTLPDTTSTSAPAPQTVGVPAVPAPSEETPSVATTNGNGADGAPAPASAATISGEEGASQELTTEQKAMKARAERFGIPFNPNPTPKSKQKNGNNKSDSPKTTATATATAAPSTTQQPEKEKGKKAAAIDSNPLGLSQEVLDKRAAKFGLPEKKVEPAAPASAPKAVTSATKPASKALAAEPKKKEEISPELAEKIAIEEEKKRKRAEKFGTAAPAKPASSTAANGNSEPVLPSVR</sequence>
<feature type="region of interest" description="Disordered" evidence="3">
    <location>
        <begin position="45"/>
        <end position="300"/>
    </location>
</feature>
<dbReference type="Gene3D" id="1.10.720.30">
    <property type="entry name" value="SAP domain"/>
    <property type="match status" value="1"/>
</dbReference>
<dbReference type="OrthoDB" id="272357at2759"/>
<feature type="compositionally biased region" description="Basic and acidic residues" evidence="3">
    <location>
        <begin position="204"/>
        <end position="220"/>
    </location>
</feature>
<evidence type="ECO:0000256" key="2">
    <source>
        <dbReference type="ARBA" id="ARBA00046328"/>
    </source>
</evidence>
<feature type="compositionally biased region" description="Low complexity" evidence="3">
    <location>
        <begin position="97"/>
        <end position="115"/>
    </location>
</feature>
<feature type="domain" description="SAP" evidence="4">
    <location>
        <begin position="5"/>
        <end position="39"/>
    </location>
</feature>
<dbReference type="PANTHER" id="PTHR46551">
    <property type="entry name" value="SAP DOMAIN-CONTAINING RIBONUCLEOPROTEIN"/>
    <property type="match status" value="1"/>
</dbReference>
<dbReference type="InterPro" id="IPR052240">
    <property type="entry name" value="SAP_domain_ribonucleoprotein"/>
</dbReference>
<dbReference type="SUPFAM" id="SSF68906">
    <property type="entry name" value="SAP domain"/>
    <property type="match status" value="1"/>
</dbReference>
<comment type="similarity">
    <text evidence="2">Belongs to the SAP domain-containing ribonucleoprotein family.</text>
</comment>
<accession>A0A1B9H4J9</accession>
<keyword evidence="6" id="KW-1185">Reference proteome</keyword>
<evidence type="ECO:0000256" key="3">
    <source>
        <dbReference type="SAM" id="MobiDB-lite"/>
    </source>
</evidence>
<dbReference type="STRING" id="1296120.A0A1B9H4J9"/>
<organism evidence="5 6">
    <name type="scientific">Kwoniella heveanensis BCC8398</name>
    <dbReference type="NCBI Taxonomy" id="1296120"/>
    <lineage>
        <taxon>Eukaryota</taxon>
        <taxon>Fungi</taxon>
        <taxon>Dikarya</taxon>
        <taxon>Basidiomycota</taxon>
        <taxon>Agaricomycotina</taxon>
        <taxon>Tremellomycetes</taxon>
        <taxon>Tremellales</taxon>
        <taxon>Cryptococcaceae</taxon>
        <taxon>Kwoniella</taxon>
    </lineage>
</organism>
<feature type="compositionally biased region" description="Low complexity" evidence="3">
    <location>
        <begin position="276"/>
        <end position="288"/>
    </location>
</feature>
<feature type="compositionally biased region" description="Acidic residues" evidence="3">
    <location>
        <begin position="45"/>
        <end position="63"/>
    </location>
</feature>
<proteinExistence type="inferred from homology"/>
<evidence type="ECO:0000313" key="6">
    <source>
        <dbReference type="Proteomes" id="UP000092666"/>
    </source>
</evidence>
<dbReference type="InterPro" id="IPR036361">
    <property type="entry name" value="SAP_dom_sf"/>
</dbReference>
<dbReference type="GO" id="GO:0016973">
    <property type="term" value="P:poly(A)+ mRNA export from nucleus"/>
    <property type="evidence" value="ECO:0007669"/>
    <property type="project" value="TreeGrafter"/>
</dbReference>
<dbReference type="InterPro" id="IPR003034">
    <property type="entry name" value="SAP_dom"/>
</dbReference>
<dbReference type="Pfam" id="PF02037">
    <property type="entry name" value="SAP"/>
    <property type="match status" value="1"/>
</dbReference>
<feature type="compositionally biased region" description="Low complexity" evidence="3">
    <location>
        <begin position="166"/>
        <end position="175"/>
    </location>
</feature>
<feature type="compositionally biased region" description="Polar residues" evidence="3">
    <location>
        <begin position="64"/>
        <end position="77"/>
    </location>
</feature>
<dbReference type="Proteomes" id="UP000092666">
    <property type="component" value="Unassembled WGS sequence"/>
</dbReference>
<keyword evidence="1" id="KW-0597">Phosphoprotein</keyword>
<reference evidence="6" key="2">
    <citation type="submission" date="2013-12" db="EMBL/GenBank/DDBJ databases">
        <title>Evolution of pathogenesis and genome organization in the Tremellales.</title>
        <authorList>
            <person name="Cuomo C."/>
            <person name="Litvintseva A."/>
            <person name="Heitman J."/>
            <person name="Chen Y."/>
            <person name="Sun S."/>
            <person name="Springer D."/>
            <person name="Dromer F."/>
            <person name="Young S."/>
            <person name="Zeng Q."/>
            <person name="Chapman S."/>
            <person name="Gujja S."/>
            <person name="Saif S."/>
            <person name="Birren B."/>
        </authorList>
    </citation>
    <scope>NUCLEOTIDE SEQUENCE [LARGE SCALE GENOMIC DNA]</scope>
    <source>
        <strain evidence="6">BCC8398</strain>
    </source>
</reference>
<evidence type="ECO:0000259" key="4">
    <source>
        <dbReference type="PROSITE" id="PS50800"/>
    </source>
</evidence>
<dbReference type="EMBL" id="KI669492">
    <property type="protein sequence ID" value="OCF38192.1"/>
    <property type="molecule type" value="Genomic_DNA"/>
</dbReference>
<feature type="compositionally biased region" description="Basic and acidic residues" evidence="3">
    <location>
        <begin position="245"/>
        <end position="266"/>
    </location>
</feature>
<name>A0A1B9H4J9_9TREE</name>
<dbReference type="PANTHER" id="PTHR46551:SF1">
    <property type="entry name" value="SAP DOMAIN-CONTAINING RIBONUCLEOPROTEIN"/>
    <property type="match status" value="1"/>
</dbReference>
<protein>
    <recommendedName>
        <fullName evidence="4">SAP domain-containing protein</fullName>
    </recommendedName>
</protein>
<dbReference type="GO" id="GO:0005634">
    <property type="term" value="C:nucleus"/>
    <property type="evidence" value="ECO:0007669"/>
    <property type="project" value="TreeGrafter"/>
</dbReference>